<evidence type="ECO:0000256" key="4">
    <source>
        <dbReference type="ARBA" id="ARBA00022759"/>
    </source>
</evidence>
<keyword evidence="2" id="KW-0548">Nucleotidyltransferase</keyword>
<dbReference type="Proteomes" id="UP000663838">
    <property type="component" value="Unassembled WGS sequence"/>
</dbReference>
<evidence type="ECO:0000313" key="8">
    <source>
        <dbReference type="EMBL" id="CAF4870826.1"/>
    </source>
</evidence>
<proteinExistence type="predicted"/>
<evidence type="ECO:0000256" key="5">
    <source>
        <dbReference type="ARBA" id="ARBA00022801"/>
    </source>
</evidence>
<name>A0A821TCM1_9BILA</name>
<keyword evidence="1" id="KW-0808">Transferase</keyword>
<dbReference type="AlphaFoldDB" id="A0A821TCM1"/>
<evidence type="ECO:0000256" key="6">
    <source>
        <dbReference type="ARBA" id="ARBA00022918"/>
    </source>
</evidence>
<dbReference type="InterPro" id="IPR050951">
    <property type="entry name" value="Retrovirus_Pol_polyprotein"/>
</dbReference>
<keyword evidence="4" id="KW-0255">Endonuclease</keyword>
<evidence type="ECO:0000256" key="2">
    <source>
        <dbReference type="ARBA" id="ARBA00022695"/>
    </source>
</evidence>
<reference evidence="8" key="1">
    <citation type="submission" date="2021-02" db="EMBL/GenBank/DDBJ databases">
        <authorList>
            <person name="Nowell W R."/>
        </authorList>
    </citation>
    <scope>NUCLEOTIDE SEQUENCE</scope>
</reference>
<evidence type="ECO:0000256" key="3">
    <source>
        <dbReference type="ARBA" id="ARBA00022722"/>
    </source>
</evidence>
<protein>
    <recommendedName>
        <fullName evidence="7">Reverse transcriptase RNase H-like domain-containing protein</fullName>
    </recommendedName>
</protein>
<dbReference type="Pfam" id="PF17917">
    <property type="entry name" value="RT_RNaseH"/>
    <property type="match status" value="1"/>
</dbReference>
<dbReference type="PANTHER" id="PTHR37984:SF5">
    <property type="entry name" value="PROTEIN NYNRIN-LIKE"/>
    <property type="match status" value="1"/>
</dbReference>
<organism evidence="8 9">
    <name type="scientific">Rotaria socialis</name>
    <dbReference type="NCBI Taxonomy" id="392032"/>
    <lineage>
        <taxon>Eukaryota</taxon>
        <taxon>Metazoa</taxon>
        <taxon>Spiralia</taxon>
        <taxon>Gnathifera</taxon>
        <taxon>Rotifera</taxon>
        <taxon>Eurotatoria</taxon>
        <taxon>Bdelloidea</taxon>
        <taxon>Philodinida</taxon>
        <taxon>Philodinidae</taxon>
        <taxon>Rotaria</taxon>
    </lineage>
</organism>
<evidence type="ECO:0000259" key="7">
    <source>
        <dbReference type="Pfam" id="PF17917"/>
    </source>
</evidence>
<accession>A0A821TCM1</accession>
<dbReference type="SUPFAM" id="SSF56672">
    <property type="entry name" value="DNA/RNA polymerases"/>
    <property type="match status" value="1"/>
</dbReference>
<dbReference type="CDD" id="cd09274">
    <property type="entry name" value="RNase_HI_RT_Ty3"/>
    <property type="match status" value="1"/>
</dbReference>
<sequence length="301" mass="34924">MMIEIVKTKANRNKFSWGKPQKEALLKLKQLVITFPLFLDYPDEDHPVILTTDASKVGVGETLQQHINCEIKNLYYHSQMTSSSQRRYDPIELEALAIWMCFQRMRPYLLGRSIIIYTDHCPLCNMMKSTIIHIKGQHNCLADYLSRHPIPREEEIFDEDYGIAKRNKGDPPVMGRVPDGIHLLAGAIIIRSKAKQLQLKQDQNSTTTPTDRNKITLPPIEEETDQMKEDSSQIIAKNTLDIEFDYSTKNRRTYEKSMIMREDCNTKKKLIYLPSTMINDLLQVYHSDPLSGHFGVQRTYF</sequence>
<feature type="domain" description="Reverse transcriptase RNase H-like" evidence="7">
    <location>
        <begin position="44"/>
        <end position="130"/>
    </location>
</feature>
<comment type="caution">
    <text evidence="8">The sequence shown here is derived from an EMBL/GenBank/DDBJ whole genome shotgun (WGS) entry which is preliminary data.</text>
</comment>
<dbReference type="InterPro" id="IPR043502">
    <property type="entry name" value="DNA/RNA_pol_sf"/>
</dbReference>
<keyword evidence="6" id="KW-0695">RNA-directed DNA polymerase</keyword>
<dbReference type="InterPro" id="IPR041373">
    <property type="entry name" value="RT_RNaseH"/>
</dbReference>
<dbReference type="PANTHER" id="PTHR37984">
    <property type="entry name" value="PROTEIN CBG26694"/>
    <property type="match status" value="1"/>
</dbReference>
<dbReference type="GO" id="GO:0003824">
    <property type="term" value="F:catalytic activity"/>
    <property type="evidence" value="ECO:0007669"/>
    <property type="project" value="UniProtKB-KW"/>
</dbReference>
<keyword evidence="3" id="KW-0540">Nuclease</keyword>
<keyword evidence="5" id="KW-0378">Hydrolase</keyword>
<evidence type="ECO:0000313" key="9">
    <source>
        <dbReference type="Proteomes" id="UP000663838"/>
    </source>
</evidence>
<dbReference type="EMBL" id="CAJOBS010003974">
    <property type="protein sequence ID" value="CAF4870826.1"/>
    <property type="molecule type" value="Genomic_DNA"/>
</dbReference>
<gene>
    <name evidence="8" type="ORF">TOA249_LOCUS28469</name>
</gene>
<evidence type="ECO:0000256" key="1">
    <source>
        <dbReference type="ARBA" id="ARBA00022679"/>
    </source>
</evidence>